<sequence length="304" mass="32361">MTSPLKNIAIVGASGSIGKIILSGLLNSKDFNITVLTRSSSEATFPAGVTVRKSDFSSGDLQKIFKGQDAVISAVGATGFADQKKLIDAAIHAGVSRFLPSEFSADSLNDAVLGLLPLFGQKKEVIEYLKSKQSDSFTWTGVATAPLFDWGINNGFLGYDIASRSAIIWNSGDKRFTATNEKQLGDAVVAVLKRPQATANQYLYVSSVDTTQKEILAALEKATGAPWSTQNTTTESEVSEGTKKLQAGDFSGALTLVRATTYGDIPGLGSNYATDRVLANLLLGLKEESVEDTLQRVVSEYKSV</sequence>
<accession>A0A7R8ASX7</accession>
<name>A0A7R8ASX7_9EURO</name>
<dbReference type="EMBL" id="AP024448">
    <property type="protein sequence ID" value="BCS28358.1"/>
    <property type="molecule type" value="Genomic_DNA"/>
</dbReference>
<organism evidence="4 5">
    <name type="scientific">Aspergillus puulaauensis</name>
    <dbReference type="NCBI Taxonomy" id="1220207"/>
    <lineage>
        <taxon>Eukaryota</taxon>
        <taxon>Fungi</taxon>
        <taxon>Dikarya</taxon>
        <taxon>Ascomycota</taxon>
        <taxon>Pezizomycotina</taxon>
        <taxon>Eurotiomycetes</taxon>
        <taxon>Eurotiomycetidae</taxon>
        <taxon>Eurotiales</taxon>
        <taxon>Aspergillaceae</taxon>
        <taxon>Aspergillus</taxon>
    </lineage>
</organism>
<dbReference type="PANTHER" id="PTHR47706">
    <property type="entry name" value="NMRA-LIKE FAMILY PROTEIN"/>
    <property type="match status" value="1"/>
</dbReference>
<proteinExistence type="predicted"/>
<keyword evidence="1" id="KW-0521">NADP</keyword>
<dbReference type="SUPFAM" id="SSF51735">
    <property type="entry name" value="NAD(P)-binding Rossmann-fold domains"/>
    <property type="match status" value="1"/>
</dbReference>
<evidence type="ECO:0000259" key="3">
    <source>
        <dbReference type="Pfam" id="PF05368"/>
    </source>
</evidence>
<dbReference type="InterPro" id="IPR045312">
    <property type="entry name" value="PCBER-like"/>
</dbReference>
<keyword evidence="5" id="KW-1185">Reference proteome</keyword>
<dbReference type="Proteomes" id="UP000654913">
    <property type="component" value="Chromosome 6"/>
</dbReference>
<dbReference type="GO" id="GO:0016491">
    <property type="term" value="F:oxidoreductase activity"/>
    <property type="evidence" value="ECO:0007669"/>
    <property type="project" value="UniProtKB-KW"/>
</dbReference>
<feature type="domain" description="NmrA-like" evidence="3">
    <location>
        <begin position="6"/>
        <end position="232"/>
    </location>
</feature>
<dbReference type="OrthoDB" id="9974981at2759"/>
<dbReference type="Gene3D" id="3.90.25.10">
    <property type="entry name" value="UDP-galactose 4-epimerase, domain 1"/>
    <property type="match status" value="1"/>
</dbReference>
<evidence type="ECO:0000256" key="2">
    <source>
        <dbReference type="ARBA" id="ARBA00023002"/>
    </source>
</evidence>
<gene>
    <name evidence="4" type="ORF">APUU_61406S</name>
</gene>
<dbReference type="KEGG" id="apuu:APUU_61406S"/>
<dbReference type="AlphaFoldDB" id="A0A7R8ASX7"/>
<reference evidence="4" key="2">
    <citation type="submission" date="2021-02" db="EMBL/GenBank/DDBJ databases">
        <title>Aspergillus puulaauensis MK2 genome sequence.</title>
        <authorList>
            <person name="Futagami T."/>
            <person name="Mori K."/>
            <person name="Kadooka C."/>
            <person name="Tanaka T."/>
        </authorList>
    </citation>
    <scope>NUCLEOTIDE SEQUENCE</scope>
    <source>
        <strain evidence="4">MK2</strain>
    </source>
</reference>
<evidence type="ECO:0000313" key="5">
    <source>
        <dbReference type="Proteomes" id="UP000654913"/>
    </source>
</evidence>
<reference evidence="4" key="1">
    <citation type="submission" date="2021-01" db="EMBL/GenBank/DDBJ databases">
        <authorList>
            <consortium name="Aspergillus puulaauensis MK2 genome sequencing consortium"/>
            <person name="Kazuki M."/>
            <person name="Futagami T."/>
        </authorList>
    </citation>
    <scope>NUCLEOTIDE SEQUENCE</scope>
    <source>
        <strain evidence="4">MK2</strain>
    </source>
</reference>
<protein>
    <recommendedName>
        <fullName evidence="3">NmrA-like domain-containing protein</fullName>
    </recommendedName>
</protein>
<dbReference type="InterPro" id="IPR051609">
    <property type="entry name" value="NmrA/Isoflavone_reductase-like"/>
</dbReference>
<keyword evidence="2" id="KW-0560">Oxidoreductase</keyword>
<dbReference type="InterPro" id="IPR008030">
    <property type="entry name" value="NmrA-like"/>
</dbReference>
<dbReference type="Pfam" id="PF05368">
    <property type="entry name" value="NmrA"/>
    <property type="match status" value="1"/>
</dbReference>
<evidence type="ECO:0000313" key="4">
    <source>
        <dbReference type="EMBL" id="BCS28358.1"/>
    </source>
</evidence>
<dbReference type="PANTHER" id="PTHR47706:SF9">
    <property type="entry name" value="NMRA-LIKE DOMAIN-CONTAINING PROTEIN-RELATED"/>
    <property type="match status" value="1"/>
</dbReference>
<dbReference type="CDD" id="cd05259">
    <property type="entry name" value="PCBER_SDR_a"/>
    <property type="match status" value="1"/>
</dbReference>
<dbReference type="RefSeq" id="XP_041560544.1">
    <property type="nucleotide sequence ID" value="XM_041694744.1"/>
</dbReference>
<dbReference type="InterPro" id="IPR036291">
    <property type="entry name" value="NAD(P)-bd_dom_sf"/>
</dbReference>
<evidence type="ECO:0000256" key="1">
    <source>
        <dbReference type="ARBA" id="ARBA00022857"/>
    </source>
</evidence>
<dbReference type="Gene3D" id="3.40.50.720">
    <property type="entry name" value="NAD(P)-binding Rossmann-like Domain"/>
    <property type="match status" value="1"/>
</dbReference>
<dbReference type="GeneID" id="64978355"/>